<keyword evidence="6" id="KW-1185">Reference proteome</keyword>
<evidence type="ECO:0000313" key="6">
    <source>
        <dbReference type="Proteomes" id="UP000253426"/>
    </source>
</evidence>
<dbReference type="PANTHER" id="PTHR43037">
    <property type="entry name" value="UNNAMED PRODUCT-RELATED"/>
    <property type="match status" value="1"/>
</dbReference>
<dbReference type="Gene3D" id="2.30.30.700">
    <property type="entry name" value="SLA1 homology domain 1"/>
    <property type="match status" value="1"/>
</dbReference>
<feature type="chain" id="PRO_5017043011" evidence="3">
    <location>
        <begin position="20"/>
        <end position="321"/>
    </location>
</feature>
<dbReference type="InterPro" id="IPR050955">
    <property type="entry name" value="Plant_Biomass_Hydrol_Est"/>
</dbReference>
<feature type="region of interest" description="Disordered" evidence="2">
    <location>
        <begin position="63"/>
        <end position="92"/>
    </location>
</feature>
<feature type="signal peptide" evidence="3">
    <location>
        <begin position="1"/>
        <end position="19"/>
    </location>
</feature>
<dbReference type="Proteomes" id="UP000253426">
    <property type="component" value="Unassembled WGS sequence"/>
</dbReference>
<evidence type="ECO:0000256" key="3">
    <source>
        <dbReference type="SAM" id="SignalP"/>
    </source>
</evidence>
<proteinExistence type="predicted"/>
<dbReference type="Gene3D" id="3.40.50.1820">
    <property type="entry name" value="alpha/beta hydrolase"/>
    <property type="match status" value="1"/>
</dbReference>
<accession>A0A366HQA1</accession>
<dbReference type="PANTHER" id="PTHR43037:SF1">
    <property type="entry name" value="BLL1128 PROTEIN"/>
    <property type="match status" value="1"/>
</dbReference>
<dbReference type="RefSeq" id="WP_113958411.1">
    <property type="nucleotide sequence ID" value="NZ_QNRR01000003.1"/>
</dbReference>
<sequence>MKPLLALIATVALPIVAGARTWTSTDGRKLEADLVSATATAVTVKNAAGQTFAIPLERLSEEDRKWVQSNSTAKPGAAPGPGTSASPTSNAPHKPIEGPYAALITGDWALSKHEDLPFALYASKELSAAQKYPLVLALHGKSQNDENGKQVGGWMKTFAKTENYAARPCIIVAPLCYQPFGGTGGGWYDKPGTEAIDLVKKLMKSLPIDEKRVYVIGYSMGGFGTCHLMNSEPRLFTAGVAVAGCTGVDTANTFKKRPLWLFHAKDDEVVKVEGSQALAKALERADKTFKYTEFPTGGHGIIGKVFDDPEVHKWLFSQAEK</sequence>
<keyword evidence="1 3" id="KW-0732">Signal</keyword>
<comment type="caution">
    <text evidence="5">The sequence shown here is derived from an EMBL/GenBank/DDBJ whole genome shotgun (WGS) entry which is preliminary data.</text>
</comment>
<dbReference type="AlphaFoldDB" id="A0A366HQA1"/>
<dbReference type="InterPro" id="IPR001375">
    <property type="entry name" value="Peptidase_S9_cat"/>
</dbReference>
<name>A0A366HQA1_9BACT</name>
<dbReference type="GO" id="GO:0006508">
    <property type="term" value="P:proteolysis"/>
    <property type="evidence" value="ECO:0007669"/>
    <property type="project" value="InterPro"/>
</dbReference>
<dbReference type="Pfam" id="PF00326">
    <property type="entry name" value="Peptidase_S9"/>
    <property type="match status" value="1"/>
</dbReference>
<dbReference type="InterPro" id="IPR029058">
    <property type="entry name" value="AB_hydrolase_fold"/>
</dbReference>
<organism evidence="5 6">
    <name type="scientific">Roseimicrobium gellanilyticum</name>
    <dbReference type="NCBI Taxonomy" id="748857"/>
    <lineage>
        <taxon>Bacteria</taxon>
        <taxon>Pseudomonadati</taxon>
        <taxon>Verrucomicrobiota</taxon>
        <taxon>Verrucomicrobiia</taxon>
        <taxon>Verrucomicrobiales</taxon>
        <taxon>Verrucomicrobiaceae</taxon>
        <taxon>Roseimicrobium</taxon>
    </lineage>
</organism>
<evidence type="ECO:0000313" key="5">
    <source>
        <dbReference type="EMBL" id="RBP45284.1"/>
    </source>
</evidence>
<gene>
    <name evidence="5" type="ORF">DES53_103282</name>
</gene>
<feature type="domain" description="Peptidase S9 prolyl oligopeptidase catalytic" evidence="4">
    <location>
        <begin position="194"/>
        <end position="255"/>
    </location>
</feature>
<protein>
    <submittedName>
        <fullName evidence="5">Prolyl oligopeptidase family protein</fullName>
    </submittedName>
</protein>
<dbReference type="OrthoDB" id="194584at2"/>
<evidence type="ECO:0000256" key="1">
    <source>
        <dbReference type="ARBA" id="ARBA00022729"/>
    </source>
</evidence>
<dbReference type="GO" id="GO:0008236">
    <property type="term" value="F:serine-type peptidase activity"/>
    <property type="evidence" value="ECO:0007669"/>
    <property type="project" value="InterPro"/>
</dbReference>
<dbReference type="SUPFAM" id="SSF53474">
    <property type="entry name" value="alpha/beta-Hydrolases"/>
    <property type="match status" value="1"/>
</dbReference>
<reference evidence="5 6" key="1">
    <citation type="submission" date="2018-06" db="EMBL/GenBank/DDBJ databases">
        <title>Genomic Encyclopedia of Type Strains, Phase IV (KMG-IV): sequencing the most valuable type-strain genomes for metagenomic binning, comparative biology and taxonomic classification.</title>
        <authorList>
            <person name="Goeker M."/>
        </authorList>
    </citation>
    <scope>NUCLEOTIDE SEQUENCE [LARGE SCALE GENOMIC DNA]</scope>
    <source>
        <strain evidence="5 6">DSM 25532</strain>
    </source>
</reference>
<evidence type="ECO:0000259" key="4">
    <source>
        <dbReference type="Pfam" id="PF00326"/>
    </source>
</evidence>
<evidence type="ECO:0000256" key="2">
    <source>
        <dbReference type="SAM" id="MobiDB-lite"/>
    </source>
</evidence>
<dbReference type="EMBL" id="QNRR01000003">
    <property type="protein sequence ID" value="RBP45284.1"/>
    <property type="molecule type" value="Genomic_DNA"/>
</dbReference>